<keyword evidence="11" id="KW-0492">Microsome</keyword>
<dbReference type="Proteomes" id="UP000288716">
    <property type="component" value="Unassembled WGS sequence"/>
</dbReference>
<evidence type="ECO:0000313" key="36">
    <source>
        <dbReference type="Proteomes" id="UP000288716"/>
    </source>
</evidence>
<accession>A0A443S6J0</accession>
<comment type="catalytic activity">
    <reaction evidence="23">
        <text>sulcatone + NADPH + O2 + H(+) = 4-methylpent-3-en-1-yl acetate + NADP(+) + H2O</text>
        <dbReference type="Rhea" id="RHEA:54864"/>
        <dbReference type="ChEBI" id="CHEBI:15377"/>
        <dbReference type="ChEBI" id="CHEBI:15378"/>
        <dbReference type="ChEBI" id="CHEBI:15379"/>
        <dbReference type="ChEBI" id="CHEBI:16310"/>
        <dbReference type="ChEBI" id="CHEBI:57783"/>
        <dbReference type="ChEBI" id="CHEBI:58349"/>
        <dbReference type="ChEBI" id="CHEBI:138373"/>
    </reaction>
    <physiologicalReaction direction="left-to-right" evidence="23">
        <dbReference type="Rhea" id="RHEA:54865"/>
    </physiologicalReaction>
</comment>
<evidence type="ECO:0000256" key="14">
    <source>
        <dbReference type="ARBA" id="ARBA00023002"/>
    </source>
</evidence>
<evidence type="ECO:0000256" key="24">
    <source>
        <dbReference type="ARBA" id="ARBA00047864"/>
    </source>
</evidence>
<dbReference type="EC" id="1.-.-.-" evidence="34"/>
<dbReference type="PRINTS" id="PR00370">
    <property type="entry name" value="FMOXYGENASE"/>
</dbReference>
<dbReference type="GO" id="GO:0004499">
    <property type="term" value="F:N,N-dimethylaniline monooxygenase activity"/>
    <property type="evidence" value="ECO:0007669"/>
    <property type="project" value="UniProtKB-UniRule"/>
</dbReference>
<evidence type="ECO:0000256" key="32">
    <source>
        <dbReference type="ARBA" id="ARBA00049475"/>
    </source>
</evidence>
<evidence type="ECO:0000256" key="26">
    <source>
        <dbReference type="ARBA" id="ARBA00048041"/>
    </source>
</evidence>
<comment type="subcellular location">
    <subcellularLocation>
        <location evidence="2">Endoplasmic reticulum membrane</location>
        <topology evidence="2">Single-pass membrane protein</topology>
    </subcellularLocation>
    <subcellularLocation>
        <location evidence="3">Microsome membrane</location>
    </subcellularLocation>
</comment>
<evidence type="ECO:0000256" key="4">
    <source>
        <dbReference type="ARBA" id="ARBA00009183"/>
    </source>
</evidence>
<comment type="caution">
    <text evidence="35">The sequence shown here is derived from an EMBL/GenBank/DDBJ whole genome shotgun (WGS) entry which is preliminary data.</text>
</comment>
<evidence type="ECO:0000256" key="13">
    <source>
        <dbReference type="ARBA" id="ARBA00022989"/>
    </source>
</evidence>
<comment type="catalytic activity">
    <reaction evidence="26">
        <text>hypotaurine + NADPH + O2 + H(+) = taurine + NADP(+) + H2O</text>
        <dbReference type="Rhea" id="RHEA:69819"/>
        <dbReference type="ChEBI" id="CHEBI:15377"/>
        <dbReference type="ChEBI" id="CHEBI:15378"/>
        <dbReference type="ChEBI" id="CHEBI:15379"/>
        <dbReference type="ChEBI" id="CHEBI:57783"/>
        <dbReference type="ChEBI" id="CHEBI:57853"/>
        <dbReference type="ChEBI" id="CHEBI:58349"/>
        <dbReference type="ChEBI" id="CHEBI:507393"/>
        <dbReference type="EC" id="1.14.13.8"/>
    </reaction>
    <physiologicalReaction direction="left-to-right" evidence="26">
        <dbReference type="Rhea" id="RHEA:69820"/>
    </physiologicalReaction>
</comment>
<evidence type="ECO:0000256" key="21">
    <source>
        <dbReference type="ARBA" id="ARBA00047426"/>
    </source>
</evidence>
<dbReference type="GO" id="GO:0050661">
    <property type="term" value="F:NADP binding"/>
    <property type="evidence" value="ECO:0007669"/>
    <property type="project" value="InterPro"/>
</dbReference>
<evidence type="ECO:0000256" key="30">
    <source>
        <dbReference type="ARBA" id="ARBA00048990"/>
    </source>
</evidence>
<keyword evidence="13" id="KW-1133">Transmembrane helix</keyword>
<evidence type="ECO:0000256" key="34">
    <source>
        <dbReference type="RuleBase" id="RU361177"/>
    </source>
</evidence>
<comment type="cofactor">
    <cofactor evidence="1 33 34">
        <name>FAD</name>
        <dbReference type="ChEBI" id="CHEBI:57692"/>
    </cofactor>
</comment>
<keyword evidence="14 33" id="KW-0560">Oxidoreductase</keyword>
<comment type="function">
    <text evidence="18">Acts as a Baeyer-Villiger monooxygenase on a broad range of substrates. Catalyzes the insertion of an oxygen atom into a carbon-carbon bond adjacent to a carbonyl, which converts ketones to esters. Active on diverse carbonyl compounds, whereas soft nucleophiles are mostly non- or poorly reactive. In contrast with other forms of FMO it is non- or poorly active on 'classical' substrates such as drugs, pesticides, and dietary components containing soft nucleophilic heteroatoms. Able to oxidize drug molecules bearing a carbonyl group on an aliphatic chain, such as nabumetone and pentoxifylline. Also, in the absence of substrates, shows slow but yet significant NADPH oxidase activity. Acts as a positive modulator of cholesterol biosynthesis as well as glucose homeostasis, promoting metabolic aging via pleiotropic effects.</text>
</comment>
<comment type="catalytic activity">
    <reaction evidence="24">
        <text>NADPH + O2 + H(+) = H2O2 + NADP(+)</text>
        <dbReference type="Rhea" id="RHEA:11260"/>
        <dbReference type="ChEBI" id="CHEBI:15378"/>
        <dbReference type="ChEBI" id="CHEBI:15379"/>
        <dbReference type="ChEBI" id="CHEBI:16240"/>
        <dbReference type="ChEBI" id="CHEBI:57783"/>
        <dbReference type="ChEBI" id="CHEBI:58349"/>
        <dbReference type="EC" id="1.6.3.1"/>
    </reaction>
    <physiologicalReaction direction="left-to-right" evidence="24">
        <dbReference type="Rhea" id="RHEA:11261"/>
    </physiologicalReaction>
</comment>
<dbReference type="GO" id="GO:0047822">
    <property type="term" value="F:hypotaurine monooxygenase activity"/>
    <property type="evidence" value="ECO:0007669"/>
    <property type="project" value="RHEA"/>
</dbReference>
<dbReference type="GO" id="GO:0016174">
    <property type="term" value="F:NAD(P)H oxidase H2O2-forming activity"/>
    <property type="evidence" value="ECO:0007669"/>
    <property type="project" value="UniProtKB-EC"/>
</dbReference>
<evidence type="ECO:0000256" key="29">
    <source>
        <dbReference type="ARBA" id="ARBA00048989"/>
    </source>
</evidence>
<evidence type="ECO:0000256" key="8">
    <source>
        <dbReference type="ARBA" id="ARBA00022692"/>
    </source>
</evidence>
<keyword evidence="10 33" id="KW-0274">FAD</keyword>
<dbReference type="FunFam" id="3.50.50.60:FF:000159">
    <property type="entry name" value="Dimethylaniline monooxygenase [N-oxide-forming]"/>
    <property type="match status" value="1"/>
</dbReference>
<dbReference type="PRINTS" id="PR01125">
    <property type="entry name" value="FMOXYGENASE5"/>
</dbReference>
<protein>
    <recommendedName>
        <fullName evidence="34">Flavin-containing monooxygenase</fullName>
        <ecNumber evidence="34">1.-.-.-</ecNumber>
    </recommendedName>
</protein>
<dbReference type="SUPFAM" id="SSF51905">
    <property type="entry name" value="FAD/NAD(P)-binding domain"/>
    <property type="match status" value="2"/>
</dbReference>
<evidence type="ECO:0000256" key="27">
    <source>
        <dbReference type="ARBA" id="ARBA00048088"/>
    </source>
</evidence>
<keyword evidence="6" id="KW-0597">Phosphoprotein</keyword>
<comment type="catalytic activity">
    <reaction evidence="25">
        <text>hexan-3-one + NADPH + O2 + H(+) = ethyl butanoate + NADP(+) + H2O</text>
        <dbReference type="Rhea" id="RHEA:54844"/>
        <dbReference type="ChEBI" id="CHEBI:15377"/>
        <dbReference type="ChEBI" id="CHEBI:15378"/>
        <dbReference type="ChEBI" id="CHEBI:15379"/>
        <dbReference type="ChEBI" id="CHEBI:57783"/>
        <dbReference type="ChEBI" id="CHEBI:58349"/>
        <dbReference type="ChEBI" id="CHEBI:88764"/>
        <dbReference type="ChEBI" id="CHEBI:89891"/>
    </reaction>
    <physiologicalReaction direction="left-to-right" evidence="25">
        <dbReference type="Rhea" id="RHEA:54845"/>
    </physiologicalReaction>
</comment>
<dbReference type="Pfam" id="PF00743">
    <property type="entry name" value="FMO-like"/>
    <property type="match status" value="1"/>
</dbReference>
<comment type="catalytic activity">
    <reaction evidence="31">
        <text>N,N-dimethylaniline + NADPH + O2 + H(+) = N,N-dimethylaniline N-oxide + NADP(+) + H2O</text>
        <dbReference type="Rhea" id="RHEA:24468"/>
        <dbReference type="ChEBI" id="CHEBI:15377"/>
        <dbReference type="ChEBI" id="CHEBI:15378"/>
        <dbReference type="ChEBI" id="CHEBI:15379"/>
        <dbReference type="ChEBI" id="CHEBI:16269"/>
        <dbReference type="ChEBI" id="CHEBI:17735"/>
        <dbReference type="ChEBI" id="CHEBI:57783"/>
        <dbReference type="ChEBI" id="CHEBI:58349"/>
        <dbReference type="EC" id="1.14.13.8"/>
    </reaction>
    <physiologicalReaction direction="left-to-right" evidence="31">
        <dbReference type="Rhea" id="RHEA:24469"/>
    </physiologicalReaction>
</comment>
<evidence type="ECO:0000313" key="35">
    <source>
        <dbReference type="EMBL" id="RWS23152.1"/>
    </source>
</evidence>
<dbReference type="InterPro" id="IPR002257">
    <property type="entry name" value="Flavin_mOase_5"/>
</dbReference>
<evidence type="ECO:0000256" key="31">
    <source>
        <dbReference type="ARBA" id="ARBA00049443"/>
    </source>
</evidence>
<dbReference type="InterPro" id="IPR020946">
    <property type="entry name" value="Flavin_mOase-like"/>
</dbReference>
<evidence type="ECO:0000256" key="19">
    <source>
        <dbReference type="ARBA" id="ARBA00045957"/>
    </source>
</evidence>
<dbReference type="PIRSF" id="PIRSF000332">
    <property type="entry name" value="FMO"/>
    <property type="match status" value="1"/>
</dbReference>
<evidence type="ECO:0000256" key="1">
    <source>
        <dbReference type="ARBA" id="ARBA00001974"/>
    </source>
</evidence>
<dbReference type="OrthoDB" id="66881at2759"/>
<keyword evidence="7 33" id="KW-0285">Flavoprotein</keyword>
<dbReference type="EMBL" id="NCKV01007009">
    <property type="protein sequence ID" value="RWS23152.1"/>
    <property type="molecule type" value="Genomic_DNA"/>
</dbReference>
<dbReference type="Gene3D" id="3.50.50.60">
    <property type="entry name" value="FAD/NAD(P)-binding domain"/>
    <property type="match status" value="1"/>
</dbReference>
<comment type="similarity">
    <text evidence="4 33 34">Belongs to the FMO family.</text>
</comment>
<comment type="catalytic activity">
    <reaction evidence="20">
        <text>hypotaurine + NADH + O2 + H(+) = taurine + NAD(+) + H2O</text>
        <dbReference type="Rhea" id="RHEA:74111"/>
        <dbReference type="ChEBI" id="CHEBI:15377"/>
        <dbReference type="ChEBI" id="CHEBI:15378"/>
        <dbReference type="ChEBI" id="CHEBI:15379"/>
        <dbReference type="ChEBI" id="CHEBI:57540"/>
        <dbReference type="ChEBI" id="CHEBI:57853"/>
        <dbReference type="ChEBI" id="CHEBI:57945"/>
        <dbReference type="ChEBI" id="CHEBI:507393"/>
        <dbReference type="EC" id="1.14.13.8"/>
    </reaction>
    <physiologicalReaction direction="left-to-right" evidence="20">
        <dbReference type="Rhea" id="RHEA:74112"/>
    </physiologicalReaction>
</comment>
<dbReference type="InterPro" id="IPR000960">
    <property type="entry name" value="Flavin_mOase"/>
</dbReference>
<dbReference type="GO" id="GO:0050660">
    <property type="term" value="F:flavin adenine dinucleotide binding"/>
    <property type="evidence" value="ECO:0007669"/>
    <property type="project" value="InterPro"/>
</dbReference>
<evidence type="ECO:0000256" key="9">
    <source>
        <dbReference type="ARBA" id="ARBA00022824"/>
    </source>
</evidence>
<evidence type="ECO:0000256" key="23">
    <source>
        <dbReference type="ARBA" id="ARBA00047855"/>
    </source>
</evidence>
<sequence>MNPTKRKQICVVGAGSSGLTAIKQCLDQNFDVHCFEQSDNFGGLWRYRDEEDGFACVPKTTIINTSKEISAFSDFPPPSEYANFMDHRKMCNYLELYARHFDLLRHIHYNHIVLNVAPNSDHEETGKWRVKILNNEENKSFVKVFDGVMVCVGHHSFPYFPKFPGQEKFKGKIIHTRSYKSPKDFKDNVAVVIGIGNSGADIAADLSNVCSQVYIATRSGSWIFQRVQRNGLPLDLIFNTRLVVGLMSLLPTRIVNVCMEYYVNTFFDHRLYGLNPKHRIMEQQTTANDYISSSIISGKILVRENINRFTENGVIFEGMGVETKCDVVVFATGYDILFPFIDSTIISVNNNEVNLFKNVFQAALKHAHTLAIIGLCQPSGSFFPIAEMQSRWFALLMKGDIKLPKKEEMLKIIEEDTKAVKRRFYTSKRHTIQIGYIPYMDLLATYIGCKPNLFRIALTDVKLWFQLIYGPMMSYQYRLTGPNQWVGARDALLNYKQRFVAPFKC</sequence>
<dbReference type="InterPro" id="IPR050346">
    <property type="entry name" value="FMO-like"/>
</dbReference>
<evidence type="ECO:0000256" key="33">
    <source>
        <dbReference type="PIRNR" id="PIRNR000332"/>
    </source>
</evidence>
<name>A0A443S6J0_9ACAR</name>
<dbReference type="GO" id="GO:0034899">
    <property type="term" value="F:trimethylamine monooxygenase activity"/>
    <property type="evidence" value="ECO:0007669"/>
    <property type="project" value="UniProtKB-EC"/>
</dbReference>
<comment type="function">
    <text evidence="19">Broad spectrum monooxygenase that catalyzes the oxygenation of a wide variety of nitrogen- and sulfur-containing compounds including xenobiotics. Catalyzes the S-oxygenation of hypotaurine to produce taurine, an organic osmolyte involved in cell volume regulation as well as a variety of cytoprotective and developmental processes. In vitro, catalyzes the N-oxygenation of trimethylamine (TMA) to produce trimethylamine N-oxide (TMAO) and could therefore participate to the detoxification of this compound that is generated by the action of gut microbiota from dietary precursors such as choline, choline containing compounds, betaine or L-carnitine.</text>
</comment>
<evidence type="ECO:0000256" key="28">
    <source>
        <dbReference type="ARBA" id="ARBA00048459"/>
    </source>
</evidence>
<gene>
    <name evidence="35" type="ORF">B4U80_05891</name>
</gene>
<evidence type="ECO:0000256" key="3">
    <source>
        <dbReference type="ARBA" id="ARBA00004524"/>
    </source>
</evidence>
<evidence type="ECO:0000256" key="18">
    <source>
        <dbReference type="ARBA" id="ARBA00045722"/>
    </source>
</evidence>
<comment type="catalytic activity">
    <reaction evidence="27">
        <text>trimethylamine + NADPH + O2 = trimethylamine N-oxide + NADP(+) + H2O</text>
        <dbReference type="Rhea" id="RHEA:31979"/>
        <dbReference type="ChEBI" id="CHEBI:15377"/>
        <dbReference type="ChEBI" id="CHEBI:15379"/>
        <dbReference type="ChEBI" id="CHEBI:15724"/>
        <dbReference type="ChEBI" id="CHEBI:57783"/>
        <dbReference type="ChEBI" id="CHEBI:58349"/>
        <dbReference type="ChEBI" id="CHEBI:58389"/>
        <dbReference type="EC" id="1.14.13.148"/>
    </reaction>
    <physiologicalReaction direction="left-to-right" evidence="27">
        <dbReference type="Rhea" id="RHEA:31980"/>
    </physiologicalReaction>
</comment>
<dbReference type="PANTHER" id="PTHR23023">
    <property type="entry name" value="DIMETHYLANILINE MONOOXYGENASE"/>
    <property type="match status" value="1"/>
</dbReference>
<comment type="catalytic activity">
    <reaction evidence="32">
        <text>octan-3-one + NADPH + O2 + H(+) = pentyl propanoate + NADP(+) + H2O</text>
        <dbReference type="Rhea" id="RHEA:54840"/>
        <dbReference type="ChEBI" id="CHEBI:15377"/>
        <dbReference type="ChEBI" id="CHEBI:15378"/>
        <dbReference type="ChEBI" id="CHEBI:15379"/>
        <dbReference type="ChEBI" id="CHEBI:57783"/>
        <dbReference type="ChEBI" id="CHEBI:58349"/>
        <dbReference type="ChEBI" id="CHEBI:80946"/>
        <dbReference type="ChEBI" id="CHEBI:87373"/>
    </reaction>
    <physiologicalReaction direction="left-to-right" evidence="32">
        <dbReference type="Rhea" id="RHEA:54841"/>
    </physiologicalReaction>
</comment>
<organism evidence="35 36">
    <name type="scientific">Leptotrombidium deliense</name>
    <dbReference type="NCBI Taxonomy" id="299467"/>
    <lineage>
        <taxon>Eukaryota</taxon>
        <taxon>Metazoa</taxon>
        <taxon>Ecdysozoa</taxon>
        <taxon>Arthropoda</taxon>
        <taxon>Chelicerata</taxon>
        <taxon>Arachnida</taxon>
        <taxon>Acari</taxon>
        <taxon>Acariformes</taxon>
        <taxon>Trombidiformes</taxon>
        <taxon>Prostigmata</taxon>
        <taxon>Anystina</taxon>
        <taxon>Parasitengona</taxon>
        <taxon>Trombiculoidea</taxon>
        <taxon>Trombiculidae</taxon>
        <taxon>Leptotrombidium</taxon>
    </lineage>
</organism>
<keyword evidence="16" id="KW-0443">Lipid metabolism</keyword>
<comment type="catalytic activity">
    <reaction evidence="21">
        <text>hexan-3-one + NADPH + O2 + H(+) = propyl propanoate + NADP(+) + H2O</text>
        <dbReference type="Rhea" id="RHEA:54848"/>
        <dbReference type="ChEBI" id="CHEBI:15377"/>
        <dbReference type="ChEBI" id="CHEBI:15378"/>
        <dbReference type="ChEBI" id="CHEBI:15379"/>
        <dbReference type="ChEBI" id="CHEBI:57783"/>
        <dbReference type="ChEBI" id="CHEBI:58349"/>
        <dbReference type="ChEBI" id="CHEBI:89828"/>
        <dbReference type="ChEBI" id="CHEBI:89891"/>
    </reaction>
    <physiologicalReaction direction="left-to-right" evidence="21">
        <dbReference type="Rhea" id="RHEA:54849"/>
    </physiologicalReaction>
</comment>
<dbReference type="STRING" id="299467.A0A443S6J0"/>
<keyword evidence="15 33" id="KW-0503">Monooxygenase</keyword>
<dbReference type="GO" id="GO:0006629">
    <property type="term" value="P:lipid metabolic process"/>
    <property type="evidence" value="ECO:0007669"/>
    <property type="project" value="UniProtKB-KW"/>
</dbReference>
<evidence type="ECO:0000256" key="15">
    <source>
        <dbReference type="ARBA" id="ARBA00023033"/>
    </source>
</evidence>
<evidence type="ECO:0000256" key="6">
    <source>
        <dbReference type="ARBA" id="ARBA00022553"/>
    </source>
</evidence>
<comment type="catalytic activity">
    <reaction evidence="22">
        <text>heptan-2-one + NADPH + O2 + H(+) = pentyl acetate + NADP(+) + H2O</text>
        <dbReference type="Rhea" id="RHEA:54836"/>
        <dbReference type="ChEBI" id="CHEBI:5672"/>
        <dbReference type="ChEBI" id="CHEBI:15377"/>
        <dbReference type="ChEBI" id="CHEBI:15378"/>
        <dbReference type="ChEBI" id="CHEBI:15379"/>
        <dbReference type="ChEBI" id="CHEBI:57783"/>
        <dbReference type="ChEBI" id="CHEBI:58349"/>
        <dbReference type="ChEBI" id="CHEBI:87362"/>
    </reaction>
    <physiologicalReaction direction="left-to-right" evidence="22">
        <dbReference type="Rhea" id="RHEA:54837"/>
    </physiologicalReaction>
</comment>
<evidence type="ECO:0000256" key="11">
    <source>
        <dbReference type="ARBA" id="ARBA00022848"/>
    </source>
</evidence>
<evidence type="ECO:0000256" key="7">
    <source>
        <dbReference type="ARBA" id="ARBA00022630"/>
    </source>
</evidence>
<keyword evidence="12 33" id="KW-0521">NADP</keyword>
<keyword evidence="5" id="KW-0488">Methylation</keyword>
<reference evidence="35 36" key="1">
    <citation type="journal article" date="2018" name="Gigascience">
        <title>Genomes of trombidid mites reveal novel predicted allergens and laterally-transferred genes associated with secondary metabolism.</title>
        <authorList>
            <person name="Dong X."/>
            <person name="Chaisiri K."/>
            <person name="Xia D."/>
            <person name="Armstrong S.D."/>
            <person name="Fang Y."/>
            <person name="Donnelly M.J."/>
            <person name="Kadowaki T."/>
            <person name="McGarry J.W."/>
            <person name="Darby A.C."/>
            <person name="Makepeace B.L."/>
        </authorList>
    </citation>
    <scope>NUCLEOTIDE SEQUENCE [LARGE SCALE GENOMIC DNA]</scope>
    <source>
        <strain evidence="35">UoL-UT</strain>
    </source>
</reference>
<dbReference type="GO" id="GO:0005789">
    <property type="term" value="C:endoplasmic reticulum membrane"/>
    <property type="evidence" value="ECO:0007669"/>
    <property type="project" value="UniProtKB-SubCell"/>
</dbReference>
<evidence type="ECO:0000256" key="20">
    <source>
        <dbReference type="ARBA" id="ARBA00047338"/>
    </source>
</evidence>
<evidence type="ECO:0000256" key="5">
    <source>
        <dbReference type="ARBA" id="ARBA00022481"/>
    </source>
</evidence>
<keyword evidence="36" id="KW-1185">Reference proteome</keyword>
<dbReference type="InterPro" id="IPR036188">
    <property type="entry name" value="FAD/NAD-bd_sf"/>
</dbReference>
<evidence type="ECO:0000256" key="2">
    <source>
        <dbReference type="ARBA" id="ARBA00004389"/>
    </source>
</evidence>
<evidence type="ECO:0000256" key="22">
    <source>
        <dbReference type="ARBA" id="ARBA00047574"/>
    </source>
</evidence>
<comment type="catalytic activity">
    <reaction evidence="30">
        <text>heptan-4-one + NADPH + O2 + H(+) = propyl butanoate + NADP(+) + H2O</text>
        <dbReference type="Rhea" id="RHEA:54852"/>
        <dbReference type="ChEBI" id="CHEBI:15377"/>
        <dbReference type="ChEBI" id="CHEBI:15378"/>
        <dbReference type="ChEBI" id="CHEBI:15379"/>
        <dbReference type="ChEBI" id="CHEBI:57783"/>
        <dbReference type="ChEBI" id="CHEBI:58349"/>
        <dbReference type="ChEBI" id="CHEBI:89484"/>
        <dbReference type="ChEBI" id="CHEBI:89719"/>
    </reaction>
    <physiologicalReaction direction="left-to-right" evidence="30">
        <dbReference type="Rhea" id="RHEA:54853"/>
    </physiologicalReaction>
</comment>
<evidence type="ECO:0000256" key="10">
    <source>
        <dbReference type="ARBA" id="ARBA00022827"/>
    </source>
</evidence>
<dbReference type="AlphaFoldDB" id="A0A443S6J0"/>
<evidence type="ECO:0000256" key="25">
    <source>
        <dbReference type="ARBA" id="ARBA00047977"/>
    </source>
</evidence>
<keyword evidence="9 33" id="KW-0256">Endoplasmic reticulum</keyword>
<proteinExistence type="inferred from homology"/>
<comment type="catalytic activity">
    <reaction evidence="29">
        <text>(2E)-geranial + NADPH + O2 + H(+) = (1E)-2,6-dimethylhepta-1,5-dien-1-yl formate + NADP(+) + H2O</text>
        <dbReference type="Rhea" id="RHEA:54860"/>
        <dbReference type="ChEBI" id="CHEBI:15377"/>
        <dbReference type="ChEBI" id="CHEBI:15378"/>
        <dbReference type="ChEBI" id="CHEBI:15379"/>
        <dbReference type="ChEBI" id="CHEBI:16980"/>
        <dbReference type="ChEBI" id="CHEBI:57783"/>
        <dbReference type="ChEBI" id="CHEBI:58349"/>
        <dbReference type="ChEBI" id="CHEBI:138375"/>
    </reaction>
    <physiologicalReaction direction="left-to-right" evidence="29">
        <dbReference type="Rhea" id="RHEA:54861"/>
    </physiologicalReaction>
</comment>
<evidence type="ECO:0000256" key="16">
    <source>
        <dbReference type="ARBA" id="ARBA00023098"/>
    </source>
</evidence>
<keyword evidence="8" id="KW-0812">Transmembrane</keyword>
<evidence type="ECO:0000256" key="17">
    <source>
        <dbReference type="ARBA" id="ARBA00023136"/>
    </source>
</evidence>
<evidence type="ECO:0000256" key="12">
    <source>
        <dbReference type="ARBA" id="ARBA00022857"/>
    </source>
</evidence>
<dbReference type="VEuPathDB" id="VectorBase:LDEU008888"/>
<comment type="catalytic activity">
    <reaction evidence="28">
        <text>octan-3-one + NADPH + O2 + H(+) = ethyl hexanoate + NADP(+) + H2O</text>
        <dbReference type="Rhea" id="RHEA:54856"/>
        <dbReference type="ChEBI" id="CHEBI:15377"/>
        <dbReference type="ChEBI" id="CHEBI:15378"/>
        <dbReference type="ChEBI" id="CHEBI:15379"/>
        <dbReference type="ChEBI" id="CHEBI:57783"/>
        <dbReference type="ChEBI" id="CHEBI:58349"/>
        <dbReference type="ChEBI" id="CHEBI:80946"/>
        <dbReference type="ChEBI" id="CHEBI:86055"/>
    </reaction>
    <physiologicalReaction direction="left-to-right" evidence="28">
        <dbReference type="Rhea" id="RHEA:54857"/>
    </physiologicalReaction>
</comment>
<keyword evidence="17 33" id="KW-0472">Membrane</keyword>